<dbReference type="Pfam" id="PF07816">
    <property type="entry name" value="DUF1645"/>
    <property type="match status" value="1"/>
</dbReference>
<name>A0A484N477_9ASTE</name>
<evidence type="ECO:0000256" key="1">
    <source>
        <dbReference type="SAM" id="MobiDB-lite"/>
    </source>
</evidence>
<protein>
    <submittedName>
        <fullName evidence="2">Uncharacterized protein</fullName>
    </submittedName>
</protein>
<feature type="region of interest" description="Disordered" evidence="1">
    <location>
        <begin position="143"/>
        <end position="163"/>
    </location>
</feature>
<dbReference type="InterPro" id="IPR012442">
    <property type="entry name" value="DUF1645_plant"/>
</dbReference>
<evidence type="ECO:0000313" key="3">
    <source>
        <dbReference type="Proteomes" id="UP000595140"/>
    </source>
</evidence>
<feature type="region of interest" description="Disordered" evidence="1">
    <location>
        <begin position="212"/>
        <end position="267"/>
    </location>
</feature>
<evidence type="ECO:0000313" key="2">
    <source>
        <dbReference type="EMBL" id="VFQ95649.1"/>
    </source>
</evidence>
<proteinExistence type="predicted"/>
<feature type="compositionally biased region" description="Low complexity" evidence="1">
    <location>
        <begin position="234"/>
        <end position="243"/>
    </location>
</feature>
<organism evidence="2 3">
    <name type="scientific">Cuscuta campestris</name>
    <dbReference type="NCBI Taxonomy" id="132261"/>
    <lineage>
        <taxon>Eukaryota</taxon>
        <taxon>Viridiplantae</taxon>
        <taxon>Streptophyta</taxon>
        <taxon>Embryophyta</taxon>
        <taxon>Tracheophyta</taxon>
        <taxon>Spermatophyta</taxon>
        <taxon>Magnoliopsida</taxon>
        <taxon>eudicotyledons</taxon>
        <taxon>Gunneridae</taxon>
        <taxon>Pentapetalae</taxon>
        <taxon>asterids</taxon>
        <taxon>lamiids</taxon>
        <taxon>Solanales</taxon>
        <taxon>Convolvulaceae</taxon>
        <taxon>Cuscuteae</taxon>
        <taxon>Cuscuta</taxon>
        <taxon>Cuscuta subgen. Grammica</taxon>
        <taxon>Cuscuta sect. Cleistogrammica</taxon>
    </lineage>
</organism>
<accession>A0A484N477</accession>
<dbReference type="PANTHER" id="PTHR33095">
    <property type="entry name" value="OS07G0619500 PROTEIN"/>
    <property type="match status" value="1"/>
</dbReference>
<gene>
    <name evidence="2" type="ORF">CCAM_LOCUS37425</name>
</gene>
<keyword evidence="3" id="KW-1185">Reference proteome</keyword>
<dbReference type="EMBL" id="OOIL02005600">
    <property type="protein sequence ID" value="VFQ95649.1"/>
    <property type="molecule type" value="Genomic_DNA"/>
</dbReference>
<sequence>MAASRVISLSPGSFSSYSNSNLADIAARVVEEFRAENGYDSEFYEEHGLFAVLEGDEDLVAGDSGNAAGKDDGKDVKEIEFEFVPGGAEVSPISADEIFCNGEIKPTFNRNLSTGCVNFKQGNSGDERTAANLPPKVRLPLRRLFNDDLDPPPPRRSSSVGGEICGVPPETYCEWRPNAPAEKSSARTWKKSSSNGWSKRWRFRDLIHRSNSDGKDRFFSPSPSFKKGPEKSGKPAAAAAEASNSAHKPPSPPRSVKGNGYKRRSNSFLFMLQPD</sequence>
<dbReference type="AlphaFoldDB" id="A0A484N477"/>
<dbReference type="OrthoDB" id="666789at2759"/>
<dbReference type="PANTHER" id="PTHR33095:SF23">
    <property type="entry name" value="DUF1645 FAMILY PROTEIN"/>
    <property type="match status" value="1"/>
</dbReference>
<reference evidence="2 3" key="1">
    <citation type="submission" date="2018-04" db="EMBL/GenBank/DDBJ databases">
        <authorList>
            <person name="Vogel A."/>
        </authorList>
    </citation>
    <scope>NUCLEOTIDE SEQUENCE [LARGE SCALE GENOMIC DNA]</scope>
</reference>
<dbReference type="Proteomes" id="UP000595140">
    <property type="component" value="Unassembled WGS sequence"/>
</dbReference>